<dbReference type="RefSeq" id="XP_068139091.1">
    <property type="nucleotide sequence ID" value="XM_068282990.1"/>
</dbReference>
<sequence>MICSIQTAARGYRRLLFSTRTVPLLLPYLFGNNMCSRHTVVAMIRQLQYGSQRTTKMVFRAIKLTS</sequence>
<proteinExistence type="predicted"/>
<reference evidence="1 2" key="1">
    <citation type="journal article" date="2016" name="PLoS ONE">
        <title>Sequence Assembly of Yarrowia lipolytica Strain W29/CLIB89 Shows Transposable Element Diversity.</title>
        <authorList>
            <person name="Magnan C."/>
            <person name="Yu J."/>
            <person name="Chang I."/>
            <person name="Jahn E."/>
            <person name="Kanomata Y."/>
            <person name="Wu J."/>
            <person name="Zeller M."/>
            <person name="Oakes M."/>
            <person name="Baldi P."/>
            <person name="Sandmeyer S."/>
        </authorList>
    </citation>
    <scope>NUCLEOTIDE SEQUENCE [LARGE SCALE GENOMIC DNA]</scope>
    <source>
        <strain evidence="2">CLIB89(W29)</strain>
    </source>
</reference>
<name>A0A1D8NI93_YARLL</name>
<dbReference type="VEuPathDB" id="FungiDB:YALI1_E16194g"/>
<accession>A0A1D8NI93</accession>
<dbReference type="EMBL" id="CP017557">
    <property type="protein sequence ID" value="AOW05358.1"/>
    <property type="molecule type" value="Genomic_DNA"/>
</dbReference>
<evidence type="ECO:0000313" key="2">
    <source>
        <dbReference type="Proteomes" id="UP000182444"/>
    </source>
</evidence>
<dbReference type="GeneID" id="94583597"/>
<dbReference type="AlphaFoldDB" id="A0A1D8NI93"/>
<evidence type="ECO:0000313" key="1">
    <source>
        <dbReference type="EMBL" id="AOW05358.1"/>
    </source>
</evidence>
<organism evidence="1 2">
    <name type="scientific">Yarrowia lipolytica</name>
    <name type="common">Candida lipolytica</name>
    <dbReference type="NCBI Taxonomy" id="4952"/>
    <lineage>
        <taxon>Eukaryota</taxon>
        <taxon>Fungi</taxon>
        <taxon>Dikarya</taxon>
        <taxon>Ascomycota</taxon>
        <taxon>Saccharomycotina</taxon>
        <taxon>Dipodascomycetes</taxon>
        <taxon>Dipodascales</taxon>
        <taxon>Dipodascales incertae sedis</taxon>
        <taxon>Yarrowia</taxon>
    </lineage>
</organism>
<gene>
    <name evidence="1" type="ORF">YALI1_E16194g</name>
</gene>
<protein>
    <submittedName>
        <fullName evidence="1">Uncharacterized protein</fullName>
    </submittedName>
</protein>
<dbReference type="Proteomes" id="UP000182444">
    <property type="component" value="Chromosome 1E"/>
</dbReference>